<name>A0ABV5HW27_9RHOB</name>
<feature type="compositionally biased region" description="Low complexity" evidence="1">
    <location>
        <begin position="137"/>
        <end position="150"/>
    </location>
</feature>
<sequence>MAAASDPARPDPAVAAPDTRAALMLAGTAAPPDAAAAPGIPRQIALRIAQVAEGGAPRGTVEISLSPEELGRVRLRLHPSEAGLSVTVTADRPETLDLMRRNIDMLAREFLEIGYDGAQFAFAQDGAGAERDPDARGPGTAAAPDLAAAPGPAPPEAAAPVTVALLVPGERLDIRL</sequence>
<dbReference type="Gene3D" id="3.30.750.140">
    <property type="match status" value="1"/>
</dbReference>
<keyword evidence="3" id="KW-0969">Cilium</keyword>
<evidence type="ECO:0000313" key="4">
    <source>
        <dbReference type="Proteomes" id="UP001589670"/>
    </source>
</evidence>
<evidence type="ECO:0000256" key="1">
    <source>
        <dbReference type="SAM" id="MobiDB-lite"/>
    </source>
</evidence>
<protein>
    <submittedName>
        <fullName evidence="3">Flagellar hook-length control protein FliK</fullName>
    </submittedName>
</protein>
<dbReference type="CDD" id="cd17470">
    <property type="entry name" value="T3SS_Flik_C"/>
    <property type="match status" value="1"/>
</dbReference>
<keyword evidence="3" id="KW-0282">Flagellum</keyword>
<dbReference type="Pfam" id="PF02120">
    <property type="entry name" value="Flg_hook"/>
    <property type="match status" value="1"/>
</dbReference>
<feature type="domain" description="Flagellar hook-length control protein-like C-terminal" evidence="2">
    <location>
        <begin position="55"/>
        <end position="127"/>
    </location>
</feature>
<accession>A0ABV5HW27</accession>
<keyword evidence="3" id="KW-0966">Cell projection</keyword>
<gene>
    <name evidence="3" type="ORF">ACFFU4_02000</name>
</gene>
<dbReference type="InterPro" id="IPR038610">
    <property type="entry name" value="FliK-like_C_sf"/>
</dbReference>
<evidence type="ECO:0000259" key="2">
    <source>
        <dbReference type="Pfam" id="PF02120"/>
    </source>
</evidence>
<reference evidence="3 4" key="1">
    <citation type="submission" date="2024-09" db="EMBL/GenBank/DDBJ databases">
        <authorList>
            <person name="Sun Q."/>
            <person name="Mori K."/>
        </authorList>
    </citation>
    <scope>NUCLEOTIDE SEQUENCE [LARGE SCALE GENOMIC DNA]</scope>
    <source>
        <strain evidence="3 4">CECT 9424</strain>
    </source>
</reference>
<evidence type="ECO:0000313" key="3">
    <source>
        <dbReference type="EMBL" id="MFB9148522.1"/>
    </source>
</evidence>
<dbReference type="InterPro" id="IPR021136">
    <property type="entry name" value="Flagellar_hook_control-like_C"/>
</dbReference>
<keyword evidence="4" id="KW-1185">Reference proteome</keyword>
<dbReference type="Proteomes" id="UP001589670">
    <property type="component" value="Unassembled WGS sequence"/>
</dbReference>
<dbReference type="EMBL" id="JBHMEC010000003">
    <property type="protein sequence ID" value="MFB9148522.1"/>
    <property type="molecule type" value="Genomic_DNA"/>
</dbReference>
<comment type="caution">
    <text evidence="3">The sequence shown here is derived from an EMBL/GenBank/DDBJ whole genome shotgun (WGS) entry which is preliminary data.</text>
</comment>
<organism evidence="3 4">
    <name type="scientific">Roseovarius ramblicola</name>
    <dbReference type="NCBI Taxonomy" id="2022336"/>
    <lineage>
        <taxon>Bacteria</taxon>
        <taxon>Pseudomonadati</taxon>
        <taxon>Pseudomonadota</taxon>
        <taxon>Alphaproteobacteria</taxon>
        <taxon>Rhodobacterales</taxon>
        <taxon>Roseobacteraceae</taxon>
        <taxon>Roseovarius</taxon>
    </lineage>
</organism>
<feature type="region of interest" description="Disordered" evidence="1">
    <location>
        <begin position="126"/>
        <end position="157"/>
    </location>
</feature>
<proteinExistence type="predicted"/>